<gene>
    <name evidence="2" type="ORF">E0H92_18050</name>
</gene>
<feature type="transmembrane region" description="Helical" evidence="1">
    <location>
        <begin position="134"/>
        <end position="153"/>
    </location>
</feature>
<dbReference type="RefSeq" id="WP_131497006.1">
    <property type="nucleotide sequence ID" value="NZ_SJKC01000002.1"/>
</dbReference>
<dbReference type="Proteomes" id="UP000294225">
    <property type="component" value="Unassembled WGS sequence"/>
</dbReference>
<sequence length="212" mass="22773">MTVPRLDLDRRPVRPAGNLFRVTAAVGLLTLPLFWALHVVLPNSVRVNCVVQPCPQSMSRGVDDMTVLVITAAVGLLAIAAYLARAAVRRTLDLRTGLRWSPAAVAVVALATGGFSWLLNESQVDLGDLGSEGFGYQLLFGLWLFTPLVLYIVGRGDRRAVIPVFIGLAPTAVCSLFALEDSPLAAFPTAMLVIALTTVLLLRRRQNAVVVS</sequence>
<feature type="transmembrane region" description="Helical" evidence="1">
    <location>
        <begin position="185"/>
        <end position="202"/>
    </location>
</feature>
<reference evidence="2 3" key="1">
    <citation type="submission" date="2019-02" db="EMBL/GenBank/DDBJ databases">
        <title>Kribbella capetownensis sp. nov. and Kribbella speibonae sp. nov., isolated from soil.</title>
        <authorList>
            <person name="Curtis S.M."/>
            <person name="Norton I."/>
            <person name="Everest G.J."/>
            <person name="Meyers P.R."/>
        </authorList>
    </citation>
    <scope>NUCLEOTIDE SEQUENCE [LARGE SCALE GENOMIC DNA]</scope>
    <source>
        <strain evidence="2 3">YM55</strain>
    </source>
</reference>
<comment type="caution">
    <text evidence="2">The sequence shown here is derived from an EMBL/GenBank/DDBJ whole genome shotgun (WGS) entry which is preliminary data.</text>
</comment>
<keyword evidence="1" id="KW-1133">Transmembrane helix</keyword>
<proteinExistence type="predicted"/>
<feature type="transmembrane region" description="Helical" evidence="1">
    <location>
        <begin position="160"/>
        <end position="179"/>
    </location>
</feature>
<accession>A0A4R0JA12</accession>
<dbReference type="EMBL" id="SJKC01000002">
    <property type="protein sequence ID" value="TCC38335.1"/>
    <property type="molecule type" value="Genomic_DNA"/>
</dbReference>
<keyword evidence="1" id="KW-0812">Transmembrane</keyword>
<evidence type="ECO:0000256" key="1">
    <source>
        <dbReference type="SAM" id="Phobius"/>
    </source>
</evidence>
<feature type="transmembrane region" description="Helical" evidence="1">
    <location>
        <begin position="20"/>
        <end position="41"/>
    </location>
</feature>
<evidence type="ECO:0000313" key="2">
    <source>
        <dbReference type="EMBL" id="TCC38335.1"/>
    </source>
</evidence>
<evidence type="ECO:0000313" key="3">
    <source>
        <dbReference type="Proteomes" id="UP000294225"/>
    </source>
</evidence>
<protein>
    <submittedName>
        <fullName evidence="2">Uncharacterized protein</fullName>
    </submittedName>
</protein>
<name>A0A4R0JA12_9ACTN</name>
<feature type="transmembrane region" description="Helical" evidence="1">
    <location>
        <begin position="65"/>
        <end position="88"/>
    </location>
</feature>
<dbReference type="AlphaFoldDB" id="A0A4R0JA12"/>
<organism evidence="2 3">
    <name type="scientific">Kribbella speibonae</name>
    <dbReference type="NCBI Taxonomy" id="1572660"/>
    <lineage>
        <taxon>Bacteria</taxon>
        <taxon>Bacillati</taxon>
        <taxon>Actinomycetota</taxon>
        <taxon>Actinomycetes</taxon>
        <taxon>Propionibacteriales</taxon>
        <taxon>Kribbellaceae</taxon>
        <taxon>Kribbella</taxon>
    </lineage>
</organism>
<feature type="transmembrane region" description="Helical" evidence="1">
    <location>
        <begin position="100"/>
        <end position="119"/>
    </location>
</feature>
<keyword evidence="1" id="KW-0472">Membrane</keyword>